<evidence type="ECO:0000259" key="9">
    <source>
        <dbReference type="SMART" id="SM00415"/>
    </source>
</evidence>
<comment type="similarity">
    <text evidence="6">Belongs to the HSF family.</text>
</comment>
<evidence type="ECO:0000256" key="4">
    <source>
        <dbReference type="ARBA" id="ARBA00023163"/>
    </source>
</evidence>
<protein>
    <recommendedName>
        <fullName evidence="9">HSF-type DNA-binding domain-containing protein</fullName>
    </recommendedName>
</protein>
<dbReference type="FunFam" id="1.10.10.10:FF:000027">
    <property type="entry name" value="Heat shock transcription factor 1"/>
    <property type="match status" value="1"/>
</dbReference>
<dbReference type="PANTHER" id="PTHR10015:SF206">
    <property type="entry name" value="HSF-TYPE DNA-BINDING DOMAIN-CONTAINING PROTEIN"/>
    <property type="match status" value="1"/>
</dbReference>
<evidence type="ECO:0000256" key="7">
    <source>
        <dbReference type="SAM" id="Coils"/>
    </source>
</evidence>
<feature type="coiled-coil region" evidence="7">
    <location>
        <begin position="135"/>
        <end position="162"/>
    </location>
</feature>
<dbReference type="EMBL" id="HBGS01013193">
    <property type="protein sequence ID" value="CAD9392914.1"/>
    <property type="molecule type" value="Transcribed_RNA"/>
</dbReference>
<evidence type="ECO:0000256" key="8">
    <source>
        <dbReference type="SAM" id="MobiDB-lite"/>
    </source>
</evidence>
<evidence type="ECO:0000256" key="1">
    <source>
        <dbReference type="ARBA" id="ARBA00004123"/>
    </source>
</evidence>
<dbReference type="GO" id="GO:0005634">
    <property type="term" value="C:nucleus"/>
    <property type="evidence" value="ECO:0007669"/>
    <property type="project" value="UniProtKB-SubCell"/>
</dbReference>
<dbReference type="PANTHER" id="PTHR10015">
    <property type="entry name" value="HEAT SHOCK TRANSCRIPTION FACTOR"/>
    <property type="match status" value="1"/>
</dbReference>
<accession>A0A7S2BCY3</accession>
<keyword evidence="3" id="KW-0238">DNA-binding</keyword>
<dbReference type="GO" id="GO:0003700">
    <property type="term" value="F:DNA-binding transcription factor activity"/>
    <property type="evidence" value="ECO:0007669"/>
    <property type="project" value="InterPro"/>
</dbReference>
<dbReference type="Gene3D" id="1.10.10.10">
    <property type="entry name" value="Winged helix-like DNA-binding domain superfamily/Winged helix DNA-binding domain"/>
    <property type="match status" value="1"/>
</dbReference>
<evidence type="ECO:0000256" key="6">
    <source>
        <dbReference type="RuleBase" id="RU004020"/>
    </source>
</evidence>
<reference evidence="10" key="1">
    <citation type="submission" date="2021-01" db="EMBL/GenBank/DDBJ databases">
        <authorList>
            <person name="Corre E."/>
            <person name="Pelletier E."/>
            <person name="Niang G."/>
            <person name="Scheremetjew M."/>
            <person name="Finn R."/>
            <person name="Kale V."/>
            <person name="Holt S."/>
            <person name="Cochrane G."/>
            <person name="Meng A."/>
            <person name="Brown T."/>
            <person name="Cohen L."/>
        </authorList>
    </citation>
    <scope>NUCLEOTIDE SEQUENCE</scope>
    <source>
        <strain evidence="10">CCMP1381</strain>
    </source>
</reference>
<proteinExistence type="inferred from homology"/>
<evidence type="ECO:0000256" key="3">
    <source>
        <dbReference type="ARBA" id="ARBA00023125"/>
    </source>
</evidence>
<dbReference type="Pfam" id="PF00447">
    <property type="entry name" value="HSF_DNA-bind"/>
    <property type="match status" value="1"/>
</dbReference>
<keyword evidence="4" id="KW-0804">Transcription</keyword>
<dbReference type="AlphaFoldDB" id="A0A7S2BCY3"/>
<dbReference type="SUPFAM" id="SSF46785">
    <property type="entry name" value="Winged helix' DNA-binding domain"/>
    <property type="match status" value="1"/>
</dbReference>
<feature type="domain" description="HSF-type DNA-binding" evidence="9">
    <location>
        <begin position="21"/>
        <end position="122"/>
    </location>
</feature>
<organism evidence="10">
    <name type="scientific">Octactis speculum</name>
    <dbReference type="NCBI Taxonomy" id="3111310"/>
    <lineage>
        <taxon>Eukaryota</taxon>
        <taxon>Sar</taxon>
        <taxon>Stramenopiles</taxon>
        <taxon>Ochrophyta</taxon>
        <taxon>Dictyochophyceae</taxon>
        <taxon>Dictyochales</taxon>
        <taxon>Dictyochaceae</taxon>
        <taxon>Octactis</taxon>
    </lineage>
</organism>
<dbReference type="PRINTS" id="PR00056">
    <property type="entry name" value="HSFDOMAIN"/>
</dbReference>
<keyword evidence="2" id="KW-0805">Transcription regulation</keyword>
<dbReference type="InterPro" id="IPR000232">
    <property type="entry name" value="HSF_DNA-bd"/>
</dbReference>
<evidence type="ECO:0000313" key="10">
    <source>
        <dbReference type="EMBL" id="CAD9392914.1"/>
    </source>
</evidence>
<evidence type="ECO:0000256" key="2">
    <source>
        <dbReference type="ARBA" id="ARBA00023015"/>
    </source>
</evidence>
<dbReference type="InterPro" id="IPR036388">
    <property type="entry name" value="WH-like_DNA-bd_sf"/>
</dbReference>
<keyword evidence="7" id="KW-0175">Coiled coil</keyword>
<name>A0A7S2BCY3_9STRA</name>
<dbReference type="SMART" id="SM00415">
    <property type="entry name" value="HSF"/>
    <property type="match status" value="1"/>
</dbReference>
<keyword evidence="5" id="KW-0539">Nucleus</keyword>
<sequence>MVEEKPTARAPPRRGRKDPNEAPVFLQKTYQMIDTCPSDIAGWSEEGDTFIVKDMEEFANLLPRFFKHRNFRSFVRQLNFYGFRKLRTDGALISERPAHWWEFRHDKFLRGHSRLLVQIKRANHYEPAPSEQGEVEFLKTEVTNLRDRIHDMSQTIEHLTELVDTLLLERQEKADPLEIAGMEMECGSAKKRRLQRVSLRGAHPGIEREGLIVDSMTAAIGMHAPEMLSLPMDANSANEFPDISEDMTLPDLTMEGALNDLLSIPSTSCHPSTQSRPYVKTEEIEMPPVAPYLATAAIGAFFTKLATSADHTAMLPTAEKAQTLPVAAI</sequence>
<gene>
    <name evidence="10" type="ORF">DSPE1174_LOCUS6962</name>
</gene>
<dbReference type="GO" id="GO:0043565">
    <property type="term" value="F:sequence-specific DNA binding"/>
    <property type="evidence" value="ECO:0007669"/>
    <property type="project" value="InterPro"/>
</dbReference>
<comment type="subcellular location">
    <subcellularLocation>
        <location evidence="1">Nucleus</location>
    </subcellularLocation>
</comment>
<feature type="region of interest" description="Disordered" evidence="8">
    <location>
        <begin position="1"/>
        <end position="21"/>
    </location>
</feature>
<evidence type="ECO:0000256" key="5">
    <source>
        <dbReference type="ARBA" id="ARBA00023242"/>
    </source>
</evidence>
<dbReference type="InterPro" id="IPR036390">
    <property type="entry name" value="WH_DNA-bd_sf"/>
</dbReference>